<evidence type="ECO:0000256" key="1">
    <source>
        <dbReference type="SAM" id="MobiDB-lite"/>
    </source>
</evidence>
<evidence type="ECO:0000313" key="3">
    <source>
        <dbReference type="Proteomes" id="UP000035425"/>
    </source>
</evidence>
<comment type="caution">
    <text evidence="2">The sequence shown here is derived from an EMBL/GenBank/DDBJ whole genome shotgun (WGS) entry which is preliminary data.</text>
</comment>
<organism evidence="2 3">
    <name type="scientific">Protofrankia coriariae</name>
    <dbReference type="NCBI Taxonomy" id="1562887"/>
    <lineage>
        <taxon>Bacteria</taxon>
        <taxon>Bacillati</taxon>
        <taxon>Actinomycetota</taxon>
        <taxon>Actinomycetes</taxon>
        <taxon>Frankiales</taxon>
        <taxon>Frankiaceae</taxon>
        <taxon>Protofrankia</taxon>
    </lineage>
</organism>
<protein>
    <submittedName>
        <fullName evidence="2">Uncharacterized protein</fullName>
    </submittedName>
</protein>
<gene>
    <name evidence="2" type="ORF">FrCorBMG51_18855</name>
</gene>
<feature type="region of interest" description="Disordered" evidence="1">
    <location>
        <begin position="26"/>
        <end position="127"/>
    </location>
</feature>
<evidence type="ECO:0000313" key="2">
    <source>
        <dbReference type="EMBL" id="KLL10317.1"/>
    </source>
</evidence>
<feature type="compositionally biased region" description="Low complexity" evidence="1">
    <location>
        <begin position="104"/>
        <end position="116"/>
    </location>
</feature>
<name>A0ABR5F0W4_9ACTN</name>
<dbReference type="EMBL" id="JWIO01000036">
    <property type="protein sequence ID" value="KLL10317.1"/>
    <property type="molecule type" value="Genomic_DNA"/>
</dbReference>
<sequence length="127" mass="13222">MLHGEPAELVRGACHLGVLAEVDDGAQADLGEDGPAATVEPVQGARAQQRPPAHRTTVRGRIPADVPEVDRARRERDAPWFHRRGNSRGNGRGDGPGSGPGGPPCRVGQVGTVGRRGLPGHRVTAPA</sequence>
<accession>A0ABR5F0W4</accession>
<keyword evidence="3" id="KW-1185">Reference proteome</keyword>
<feature type="compositionally biased region" description="Gly residues" evidence="1">
    <location>
        <begin position="88"/>
        <end position="100"/>
    </location>
</feature>
<reference evidence="2 3" key="1">
    <citation type="submission" date="2014-12" db="EMBL/GenBank/DDBJ databases">
        <title>Frankia sp. BMG5.1 draft genome.</title>
        <authorList>
            <person name="Gtari M."/>
            <person name="Ghodhbane-Gtari F."/>
            <person name="Nouioui I."/>
            <person name="Ktari A."/>
            <person name="Hezbri K."/>
            <person name="Mimouni W."/>
            <person name="Sbissi I."/>
            <person name="Ayari A."/>
            <person name="Yamanaka T."/>
            <person name="Normand P."/>
            <person name="Tisa L.S."/>
            <person name="Boudabous A."/>
        </authorList>
    </citation>
    <scope>NUCLEOTIDE SEQUENCE [LARGE SCALE GENOMIC DNA]</scope>
    <source>
        <strain evidence="2 3">BMG5.1</strain>
    </source>
</reference>
<dbReference type="Proteomes" id="UP000035425">
    <property type="component" value="Unassembled WGS sequence"/>
</dbReference>
<proteinExistence type="predicted"/>
<feature type="compositionally biased region" description="Basic and acidic residues" evidence="1">
    <location>
        <begin position="68"/>
        <end position="80"/>
    </location>
</feature>